<dbReference type="PANTHER" id="PTHR33395:SF22">
    <property type="entry name" value="REVERSE TRANSCRIPTASE DOMAIN-CONTAINING PROTEIN"/>
    <property type="match status" value="1"/>
</dbReference>
<dbReference type="Gene3D" id="3.60.10.10">
    <property type="entry name" value="Endonuclease/exonuclease/phosphatase"/>
    <property type="match status" value="1"/>
</dbReference>
<evidence type="ECO:0000313" key="2">
    <source>
        <dbReference type="EMBL" id="PKU44302.1"/>
    </source>
</evidence>
<dbReference type="Proteomes" id="UP000233556">
    <property type="component" value="Unassembled WGS sequence"/>
</dbReference>
<dbReference type="GO" id="GO:0061343">
    <property type="term" value="P:cell adhesion involved in heart morphogenesis"/>
    <property type="evidence" value="ECO:0007669"/>
    <property type="project" value="TreeGrafter"/>
</dbReference>
<dbReference type="EMBL" id="KZ505835">
    <property type="protein sequence ID" value="PKU44302.1"/>
    <property type="molecule type" value="Genomic_DNA"/>
</dbReference>
<organism evidence="2 3">
    <name type="scientific">Limosa lapponica baueri</name>
    <dbReference type="NCBI Taxonomy" id="1758121"/>
    <lineage>
        <taxon>Eukaryota</taxon>
        <taxon>Metazoa</taxon>
        <taxon>Chordata</taxon>
        <taxon>Craniata</taxon>
        <taxon>Vertebrata</taxon>
        <taxon>Euteleostomi</taxon>
        <taxon>Archelosauria</taxon>
        <taxon>Archosauria</taxon>
        <taxon>Dinosauria</taxon>
        <taxon>Saurischia</taxon>
        <taxon>Theropoda</taxon>
        <taxon>Coelurosauria</taxon>
        <taxon>Aves</taxon>
        <taxon>Neognathae</taxon>
        <taxon>Neoaves</taxon>
        <taxon>Charadriiformes</taxon>
        <taxon>Scolopacidae</taxon>
        <taxon>Limosa</taxon>
    </lineage>
</organism>
<dbReference type="OrthoDB" id="416454at2759"/>
<dbReference type="CDD" id="cd01650">
    <property type="entry name" value="RT_nLTR_like"/>
    <property type="match status" value="1"/>
</dbReference>
<feature type="domain" description="Reverse transcriptase" evidence="1">
    <location>
        <begin position="267"/>
        <end position="359"/>
    </location>
</feature>
<reference evidence="3" key="1">
    <citation type="submission" date="2017-11" db="EMBL/GenBank/DDBJ databases">
        <authorList>
            <person name="Lima N.C."/>
            <person name="Parody-Merino A.M."/>
            <person name="Battley P.F."/>
            <person name="Fidler A.E."/>
            <person name="Prosdocimi F."/>
        </authorList>
    </citation>
    <scope>NUCLEOTIDE SEQUENCE [LARGE SCALE GENOMIC DNA]</scope>
</reference>
<dbReference type="GO" id="GO:0003964">
    <property type="term" value="F:RNA-directed DNA polymerase activity"/>
    <property type="evidence" value="ECO:0007669"/>
    <property type="project" value="UniProtKB-KW"/>
</dbReference>
<dbReference type="InterPro" id="IPR036691">
    <property type="entry name" value="Endo/exonu/phosph_ase_sf"/>
</dbReference>
<gene>
    <name evidence="2" type="ORF">llap_5389</name>
</gene>
<dbReference type="GO" id="GO:0031012">
    <property type="term" value="C:extracellular matrix"/>
    <property type="evidence" value="ECO:0007669"/>
    <property type="project" value="TreeGrafter"/>
</dbReference>
<dbReference type="AlphaFoldDB" id="A0A2I0UE20"/>
<protein>
    <submittedName>
        <fullName evidence="2">Rna-directed dna polymerase from mobile element jockey-like</fullName>
    </submittedName>
</protein>
<reference evidence="3" key="2">
    <citation type="submission" date="2017-12" db="EMBL/GenBank/DDBJ databases">
        <title>Genome sequence of the Bar-tailed Godwit (Limosa lapponica baueri).</title>
        <authorList>
            <person name="Lima N.C.B."/>
            <person name="Parody-Merino A.M."/>
            <person name="Battley P.F."/>
            <person name="Fidler A.E."/>
            <person name="Prosdocimi F."/>
        </authorList>
    </citation>
    <scope>NUCLEOTIDE SEQUENCE [LARGE SCALE GENOMIC DNA]</scope>
</reference>
<evidence type="ECO:0000313" key="3">
    <source>
        <dbReference type="Proteomes" id="UP000233556"/>
    </source>
</evidence>
<dbReference type="PANTHER" id="PTHR33395">
    <property type="entry name" value="TRANSCRIPTASE, PUTATIVE-RELATED-RELATED"/>
    <property type="match status" value="1"/>
</dbReference>
<accession>A0A2I0UE20</accession>
<sequence>MNARSDGNKQEELEATVLLESYDIVAITETWWDESYVWSVAVDGYKLFRRDRQGRRGGGVALYVKKWIECKEMSLKLSLEAGEERVESLWVRIKGQANMRDTVVGVYYRPPDQDGEADEAFYSQLKVASQSQALVLMGSSITLISAGKACKRKTRENVGPLLNGTGAMVTEDAEKSELLNAFFASVFTDQASPQESLSYLQTLSLEITEKVWMKEEFPLVEEDQVRHQLSKLNIHKSMGPDGMSWRTREVPEDWRKANVIPVFKNSKKEDPGNYRLVSLTSIPGKMMERLVLGVISKHMEEKKAIRSSQHRVTKGKSCLTNLIAFYDGMTGWIDMGRAVDVVYLDFSKAFDTISHSILIVLGPVLFNIFINDLDEGMECPLSKFADDTKLGGMADTLKGCATIQRDLDRLESWAERNLMNFNKGKCRVLHLGRNHPLHQDSSDSSKSRLAIVSSQNVWTDTDWPYRTLMDTNWDRGVTKCERNNYTDTRVSEEGGGGGTPGARAEIPRQPMVKIMVMQVVLLQSIDIHSGADIHSAAHGGPHTRADECTSM</sequence>
<dbReference type="GO" id="GO:0007508">
    <property type="term" value="P:larval heart development"/>
    <property type="evidence" value="ECO:0007669"/>
    <property type="project" value="TreeGrafter"/>
</dbReference>
<dbReference type="SUPFAM" id="SSF56219">
    <property type="entry name" value="DNase I-like"/>
    <property type="match status" value="1"/>
</dbReference>
<keyword evidence="3" id="KW-1185">Reference proteome</keyword>
<evidence type="ECO:0000259" key="1">
    <source>
        <dbReference type="Pfam" id="PF00078"/>
    </source>
</evidence>
<keyword evidence="2" id="KW-0548">Nucleotidyltransferase</keyword>
<proteinExistence type="predicted"/>
<name>A0A2I0UE20_LIMLA</name>
<keyword evidence="2" id="KW-0808">Transferase</keyword>
<dbReference type="Pfam" id="PF00078">
    <property type="entry name" value="RVT_1"/>
    <property type="match status" value="1"/>
</dbReference>
<dbReference type="InterPro" id="IPR000477">
    <property type="entry name" value="RT_dom"/>
</dbReference>
<keyword evidence="2" id="KW-0695">RNA-directed DNA polymerase</keyword>